<accession>A0A9P6J0G7</accession>
<keyword evidence="1" id="KW-0143">Chaperone</keyword>
<comment type="similarity">
    <text evidence="2">Belongs to the POMP/UMP1 family.</text>
</comment>
<dbReference type="GO" id="GO:0005634">
    <property type="term" value="C:nucleus"/>
    <property type="evidence" value="ECO:0007669"/>
    <property type="project" value="TreeGrafter"/>
</dbReference>
<dbReference type="PANTHER" id="PTHR12828:SF3">
    <property type="entry name" value="PROTEASOME MATURATION PROTEIN"/>
    <property type="match status" value="1"/>
</dbReference>
<dbReference type="EMBL" id="JAAAHW010006687">
    <property type="protein sequence ID" value="KAF9956429.1"/>
    <property type="molecule type" value="Genomic_DNA"/>
</dbReference>
<dbReference type="InterPro" id="IPR008012">
    <property type="entry name" value="Ump1"/>
</dbReference>
<keyword evidence="4" id="KW-1185">Reference proteome</keyword>
<dbReference type="AlphaFoldDB" id="A0A9P6J0G7"/>
<evidence type="ECO:0000313" key="3">
    <source>
        <dbReference type="EMBL" id="KAF9956429.1"/>
    </source>
</evidence>
<dbReference type="GO" id="GO:0005737">
    <property type="term" value="C:cytoplasm"/>
    <property type="evidence" value="ECO:0007669"/>
    <property type="project" value="TreeGrafter"/>
</dbReference>
<name>A0A9P6J0G7_9FUNG</name>
<sequence>MRYGMRQIANEVTAKHPLEHRLAEWENTQEELKMSLARNTFGMHAPIKMAMERSLVIKAHGPSMLPRRSNLGLDILMGKDETIDFEDFLNVPEMSTDLVDVHTVMERQLGIRV</sequence>
<evidence type="ECO:0000256" key="1">
    <source>
        <dbReference type="ARBA" id="ARBA00023186"/>
    </source>
</evidence>
<protein>
    <recommendedName>
        <fullName evidence="5">Proteasome maturation factor UMP1</fullName>
    </recommendedName>
</protein>
<dbReference type="GO" id="GO:0043248">
    <property type="term" value="P:proteasome assembly"/>
    <property type="evidence" value="ECO:0007669"/>
    <property type="project" value="InterPro"/>
</dbReference>
<comment type="caution">
    <text evidence="3">The sequence shown here is derived from an EMBL/GenBank/DDBJ whole genome shotgun (WGS) entry which is preliminary data.</text>
</comment>
<proteinExistence type="inferred from homology"/>
<evidence type="ECO:0008006" key="5">
    <source>
        <dbReference type="Google" id="ProtNLM"/>
    </source>
</evidence>
<dbReference type="OrthoDB" id="15001at2759"/>
<reference evidence="3" key="1">
    <citation type="journal article" date="2020" name="Fungal Divers.">
        <title>Resolving the Mortierellaceae phylogeny through synthesis of multi-gene phylogenetics and phylogenomics.</title>
        <authorList>
            <person name="Vandepol N."/>
            <person name="Liber J."/>
            <person name="Desiro A."/>
            <person name="Na H."/>
            <person name="Kennedy M."/>
            <person name="Barry K."/>
            <person name="Grigoriev I.V."/>
            <person name="Miller A.N."/>
            <person name="O'Donnell K."/>
            <person name="Stajich J.E."/>
            <person name="Bonito G."/>
        </authorList>
    </citation>
    <scope>NUCLEOTIDE SEQUENCE</scope>
    <source>
        <strain evidence="3">MES-2147</strain>
    </source>
</reference>
<evidence type="ECO:0000256" key="2">
    <source>
        <dbReference type="ARBA" id="ARBA00043974"/>
    </source>
</evidence>
<gene>
    <name evidence="3" type="ORF">BGZ65_002737</name>
</gene>
<dbReference type="PANTHER" id="PTHR12828">
    <property type="entry name" value="PROTEASOME MATURATION PROTEIN UMP1"/>
    <property type="match status" value="1"/>
</dbReference>
<dbReference type="Proteomes" id="UP000749646">
    <property type="component" value="Unassembled WGS sequence"/>
</dbReference>
<organism evidence="3 4">
    <name type="scientific">Modicella reniformis</name>
    <dbReference type="NCBI Taxonomy" id="1440133"/>
    <lineage>
        <taxon>Eukaryota</taxon>
        <taxon>Fungi</taxon>
        <taxon>Fungi incertae sedis</taxon>
        <taxon>Mucoromycota</taxon>
        <taxon>Mortierellomycotina</taxon>
        <taxon>Mortierellomycetes</taxon>
        <taxon>Mortierellales</taxon>
        <taxon>Mortierellaceae</taxon>
        <taxon>Modicella</taxon>
    </lineage>
</organism>
<dbReference type="Pfam" id="PF05348">
    <property type="entry name" value="UMP1"/>
    <property type="match status" value="1"/>
</dbReference>
<evidence type="ECO:0000313" key="4">
    <source>
        <dbReference type="Proteomes" id="UP000749646"/>
    </source>
</evidence>